<dbReference type="RefSeq" id="WP_036882475.1">
    <property type="nucleotide sequence ID" value="NZ_JRNR01000016.1"/>
</dbReference>
<sequence length="166" mass="18913">MGKSYLSSSCPVCGERIVMNSHGYQCECCSFNFSYYICNRYIDKREAEIILTGERIILDGFSTNSGHVFSSIPVLDGNSIRLDNTIDYISGIGRIVVGNKSFTNSEQPHKLRIQRIYNGHRLTISEIKILLNEGTVLIDTLDEEGNETKNILQYMKNKQKVSFHKY</sequence>
<dbReference type="AlphaFoldDB" id="A0A096C539"/>
<dbReference type="Proteomes" id="UP000029538">
    <property type="component" value="Unassembled WGS sequence"/>
</dbReference>
<comment type="caution">
    <text evidence="1">The sequence shown here is derived from an EMBL/GenBank/DDBJ whole genome shotgun (WGS) entry which is preliminary data.</text>
</comment>
<organism evidence="1 2">
    <name type="scientific">Prevotella disiens DNF00882</name>
    <dbReference type="NCBI Taxonomy" id="1401075"/>
    <lineage>
        <taxon>Bacteria</taxon>
        <taxon>Pseudomonadati</taxon>
        <taxon>Bacteroidota</taxon>
        <taxon>Bacteroidia</taxon>
        <taxon>Bacteroidales</taxon>
        <taxon>Prevotellaceae</taxon>
        <taxon>Prevotella</taxon>
    </lineage>
</organism>
<evidence type="ECO:0000313" key="1">
    <source>
        <dbReference type="EMBL" id="KGF50057.1"/>
    </source>
</evidence>
<name>A0A096C539_9BACT</name>
<evidence type="ECO:0000313" key="2">
    <source>
        <dbReference type="Proteomes" id="UP000029538"/>
    </source>
</evidence>
<accession>A0A096C539</accession>
<reference evidence="1 2" key="1">
    <citation type="submission" date="2014-07" db="EMBL/GenBank/DDBJ databases">
        <authorList>
            <person name="McCorrison J."/>
            <person name="Sanka R."/>
            <person name="Torralba M."/>
            <person name="Gillis M."/>
            <person name="Haft D.H."/>
            <person name="Methe B."/>
            <person name="Sutton G."/>
            <person name="Nelson K.E."/>
        </authorList>
    </citation>
    <scope>NUCLEOTIDE SEQUENCE [LARGE SCALE GENOMIC DNA]</scope>
    <source>
        <strain evidence="1 2">DNF00882</strain>
    </source>
</reference>
<gene>
    <name evidence="1" type="ORF">HMPREF0654_02795</name>
</gene>
<protein>
    <submittedName>
        <fullName evidence="1">Uncharacterized protein</fullName>
    </submittedName>
</protein>
<dbReference type="EMBL" id="JRNR01000016">
    <property type="protein sequence ID" value="KGF50057.1"/>
    <property type="molecule type" value="Genomic_DNA"/>
</dbReference>
<proteinExistence type="predicted"/>